<dbReference type="EMBL" id="PKKO01000005">
    <property type="protein sequence ID" value="PKY71855.1"/>
    <property type="molecule type" value="Genomic_DNA"/>
</dbReference>
<protein>
    <submittedName>
        <fullName evidence="2">WYL domain-containing protein</fullName>
    </submittedName>
</protein>
<dbReference type="InterPro" id="IPR026881">
    <property type="entry name" value="WYL_dom"/>
</dbReference>
<comment type="caution">
    <text evidence="2">The sequence shown here is derived from an EMBL/GenBank/DDBJ whole genome shotgun (WGS) entry which is preliminary data.</text>
</comment>
<dbReference type="AlphaFoldDB" id="A0A2I1IL55"/>
<dbReference type="PANTHER" id="PTHR34580">
    <property type="match status" value="1"/>
</dbReference>
<keyword evidence="3" id="KW-1185">Reference proteome</keyword>
<dbReference type="RefSeq" id="WP_024331672.1">
    <property type="nucleotide sequence ID" value="NZ_JAWHKF010000004.1"/>
</dbReference>
<organism evidence="2 3">
    <name type="scientific">Winkia neuii</name>
    <dbReference type="NCBI Taxonomy" id="33007"/>
    <lineage>
        <taxon>Bacteria</taxon>
        <taxon>Bacillati</taxon>
        <taxon>Actinomycetota</taxon>
        <taxon>Actinomycetes</taxon>
        <taxon>Actinomycetales</taxon>
        <taxon>Actinomycetaceae</taxon>
        <taxon>Winkia</taxon>
    </lineage>
</organism>
<dbReference type="Proteomes" id="UP000235122">
    <property type="component" value="Unassembled WGS sequence"/>
</dbReference>
<evidence type="ECO:0000259" key="1">
    <source>
        <dbReference type="Pfam" id="PF13280"/>
    </source>
</evidence>
<dbReference type="GeneID" id="35866963"/>
<dbReference type="InterPro" id="IPR051534">
    <property type="entry name" value="CBASS_pafABC_assoc_protein"/>
</dbReference>
<proteinExistence type="predicted"/>
<accession>A0A2I1IL55</accession>
<dbReference type="PROSITE" id="PS52050">
    <property type="entry name" value="WYL"/>
    <property type="match status" value="1"/>
</dbReference>
<dbReference type="STRING" id="33007.HMPREF3198_02212"/>
<evidence type="ECO:0000313" key="2">
    <source>
        <dbReference type="EMBL" id="PKY71855.1"/>
    </source>
</evidence>
<name>A0A2I1IL55_9ACTO</name>
<sequence>MADYKVKGTERVANLLVTLVNAPQKGLTKRALLQSVAGYIPGDERAFERDKQTLLDAGIALRATVDEVFTNEVYYSVDLASSDLNLTSLEAAVVLAAIRMWSNDAHWNVREVETKVPSASPIAVPKWNVSGTEALSGFMQALVEAKSVSFTYRKGSGGTSVRRVDPWKLHAANGAWYLVGFDLDRQEPRTFRISRVSGEPKLEGCITHAAGDVAPFQDEVSPVVSIAPGTEHALRLRGKEVIGGGGPAGWQTYELEEGEALSWLSDLVACGANVVVLDPPELRSAVISHFEAMVENA</sequence>
<dbReference type="Pfam" id="PF13280">
    <property type="entry name" value="WYL"/>
    <property type="match status" value="1"/>
</dbReference>
<gene>
    <name evidence="2" type="ORF">CYJ19_09050</name>
</gene>
<dbReference type="PANTHER" id="PTHR34580:SF3">
    <property type="entry name" value="PROTEIN PAFB"/>
    <property type="match status" value="1"/>
</dbReference>
<feature type="domain" description="WYL" evidence="1">
    <location>
        <begin position="135"/>
        <end position="197"/>
    </location>
</feature>
<evidence type="ECO:0000313" key="3">
    <source>
        <dbReference type="Proteomes" id="UP000235122"/>
    </source>
</evidence>
<reference evidence="2 3" key="1">
    <citation type="submission" date="2017-12" db="EMBL/GenBank/DDBJ databases">
        <title>Phylogenetic diversity of female urinary microbiome.</title>
        <authorList>
            <person name="Thomas-White K."/>
            <person name="Wolfe A.J."/>
        </authorList>
    </citation>
    <scope>NUCLEOTIDE SEQUENCE [LARGE SCALE GENOMIC DNA]</scope>
    <source>
        <strain evidence="2 3">UMB0402</strain>
    </source>
</reference>